<name>A0ABR2AJ73_9ROSI</name>
<proteinExistence type="predicted"/>
<dbReference type="Proteomes" id="UP001472677">
    <property type="component" value="Unassembled WGS sequence"/>
</dbReference>
<keyword evidence="2" id="KW-1185">Reference proteome</keyword>
<comment type="caution">
    <text evidence="1">The sequence shown here is derived from an EMBL/GenBank/DDBJ whole genome shotgun (WGS) entry which is preliminary data.</text>
</comment>
<evidence type="ECO:0000313" key="1">
    <source>
        <dbReference type="EMBL" id="KAK8493384.1"/>
    </source>
</evidence>
<dbReference type="EMBL" id="JBBPBM010000622">
    <property type="protein sequence ID" value="KAK8493384.1"/>
    <property type="molecule type" value="Genomic_DNA"/>
</dbReference>
<gene>
    <name evidence="1" type="ORF">V6N12_000928</name>
</gene>
<accession>A0ABR2AJ73</accession>
<protein>
    <submittedName>
        <fullName evidence="1">Uncharacterized protein</fullName>
    </submittedName>
</protein>
<organism evidence="1 2">
    <name type="scientific">Hibiscus sabdariffa</name>
    <name type="common">roselle</name>
    <dbReference type="NCBI Taxonomy" id="183260"/>
    <lineage>
        <taxon>Eukaryota</taxon>
        <taxon>Viridiplantae</taxon>
        <taxon>Streptophyta</taxon>
        <taxon>Embryophyta</taxon>
        <taxon>Tracheophyta</taxon>
        <taxon>Spermatophyta</taxon>
        <taxon>Magnoliopsida</taxon>
        <taxon>eudicotyledons</taxon>
        <taxon>Gunneridae</taxon>
        <taxon>Pentapetalae</taxon>
        <taxon>rosids</taxon>
        <taxon>malvids</taxon>
        <taxon>Malvales</taxon>
        <taxon>Malvaceae</taxon>
        <taxon>Malvoideae</taxon>
        <taxon>Hibiscus</taxon>
    </lineage>
</organism>
<dbReference type="PANTHER" id="PTHR31656">
    <property type="entry name" value="ROOT CAP DOMAIN-CONTAINING PROTEIN"/>
    <property type="match status" value="1"/>
</dbReference>
<evidence type="ECO:0000313" key="2">
    <source>
        <dbReference type="Proteomes" id="UP001472677"/>
    </source>
</evidence>
<reference evidence="1 2" key="1">
    <citation type="journal article" date="2024" name="G3 (Bethesda)">
        <title>Genome assembly of Hibiscus sabdariffa L. provides insights into metabolisms of medicinal natural products.</title>
        <authorList>
            <person name="Kim T."/>
        </authorList>
    </citation>
    <scope>NUCLEOTIDE SEQUENCE [LARGE SCALE GENOMIC DNA]</scope>
    <source>
        <strain evidence="1">TK-2024</strain>
        <tissue evidence="1">Old leaves</tissue>
    </source>
</reference>
<sequence length="130" mass="14700">MPPEQNAWTPDSSVVMAPCFISMGRVMDIISLVTDPNLLINARFICLRSAGQTRDYAWLQAIRVLFGSETFSLEAKQSATWDEEFDHLEFYYNGNDIVVLEGHLSSWKSLESDLTVEKTSDKNSVLVTFT</sequence>